<feature type="region of interest" description="Disordered" evidence="1">
    <location>
        <begin position="376"/>
        <end position="493"/>
    </location>
</feature>
<keyword evidence="3" id="KW-1185">Reference proteome</keyword>
<accession>A0A9P4MRU0</accession>
<dbReference type="EMBL" id="ML994248">
    <property type="protein sequence ID" value="KAF2197333.1"/>
    <property type="molecule type" value="Genomic_DNA"/>
</dbReference>
<evidence type="ECO:0000256" key="1">
    <source>
        <dbReference type="SAM" id="MobiDB-lite"/>
    </source>
</evidence>
<feature type="compositionally biased region" description="Basic and acidic residues" evidence="1">
    <location>
        <begin position="274"/>
        <end position="289"/>
    </location>
</feature>
<feature type="compositionally biased region" description="Basic and acidic residues" evidence="1">
    <location>
        <begin position="390"/>
        <end position="402"/>
    </location>
</feature>
<feature type="compositionally biased region" description="Polar residues" evidence="1">
    <location>
        <begin position="229"/>
        <end position="238"/>
    </location>
</feature>
<feature type="region of interest" description="Disordered" evidence="1">
    <location>
        <begin position="141"/>
        <end position="353"/>
    </location>
</feature>
<evidence type="ECO:0000313" key="3">
    <source>
        <dbReference type="Proteomes" id="UP000799536"/>
    </source>
</evidence>
<feature type="region of interest" description="Disordered" evidence="1">
    <location>
        <begin position="1"/>
        <end position="23"/>
    </location>
</feature>
<comment type="caution">
    <text evidence="2">The sequence shown here is derived from an EMBL/GenBank/DDBJ whole genome shotgun (WGS) entry which is preliminary data.</text>
</comment>
<proteinExistence type="predicted"/>
<dbReference type="OrthoDB" id="284473at2759"/>
<feature type="compositionally biased region" description="Basic and acidic residues" evidence="1">
    <location>
        <begin position="415"/>
        <end position="458"/>
    </location>
</feature>
<dbReference type="AlphaFoldDB" id="A0A9P4MRU0"/>
<protein>
    <submittedName>
        <fullName evidence="2">Uncharacterized protein</fullName>
    </submittedName>
</protein>
<reference evidence="2" key="1">
    <citation type="journal article" date="2020" name="Stud. Mycol.">
        <title>101 Dothideomycetes genomes: a test case for predicting lifestyles and emergence of pathogens.</title>
        <authorList>
            <person name="Haridas S."/>
            <person name="Albert R."/>
            <person name="Binder M."/>
            <person name="Bloem J."/>
            <person name="Labutti K."/>
            <person name="Salamov A."/>
            <person name="Andreopoulos B."/>
            <person name="Baker S."/>
            <person name="Barry K."/>
            <person name="Bills G."/>
            <person name="Bluhm B."/>
            <person name="Cannon C."/>
            <person name="Castanera R."/>
            <person name="Culley D."/>
            <person name="Daum C."/>
            <person name="Ezra D."/>
            <person name="Gonzalez J."/>
            <person name="Henrissat B."/>
            <person name="Kuo A."/>
            <person name="Liang C."/>
            <person name="Lipzen A."/>
            <person name="Lutzoni F."/>
            <person name="Magnuson J."/>
            <person name="Mondo S."/>
            <person name="Nolan M."/>
            <person name="Ohm R."/>
            <person name="Pangilinan J."/>
            <person name="Park H.-J."/>
            <person name="Ramirez L."/>
            <person name="Alfaro M."/>
            <person name="Sun H."/>
            <person name="Tritt A."/>
            <person name="Yoshinaga Y."/>
            <person name="Zwiers L.-H."/>
            <person name="Turgeon B."/>
            <person name="Goodwin S."/>
            <person name="Spatafora J."/>
            <person name="Crous P."/>
            <person name="Grigoriev I."/>
        </authorList>
    </citation>
    <scope>NUCLEOTIDE SEQUENCE</scope>
    <source>
        <strain evidence="2">ATCC 74209</strain>
    </source>
</reference>
<feature type="compositionally biased region" description="Low complexity" evidence="1">
    <location>
        <begin position="247"/>
        <end position="269"/>
    </location>
</feature>
<feature type="region of interest" description="Disordered" evidence="1">
    <location>
        <begin position="515"/>
        <end position="546"/>
    </location>
</feature>
<organism evidence="2 3">
    <name type="scientific">Delitschia confertaspora ATCC 74209</name>
    <dbReference type="NCBI Taxonomy" id="1513339"/>
    <lineage>
        <taxon>Eukaryota</taxon>
        <taxon>Fungi</taxon>
        <taxon>Dikarya</taxon>
        <taxon>Ascomycota</taxon>
        <taxon>Pezizomycotina</taxon>
        <taxon>Dothideomycetes</taxon>
        <taxon>Pleosporomycetidae</taxon>
        <taxon>Pleosporales</taxon>
        <taxon>Delitschiaceae</taxon>
        <taxon>Delitschia</taxon>
    </lineage>
</organism>
<gene>
    <name evidence="2" type="ORF">GQ43DRAFT_475535</name>
</gene>
<evidence type="ECO:0000313" key="2">
    <source>
        <dbReference type="EMBL" id="KAF2197333.1"/>
    </source>
</evidence>
<name>A0A9P4MRU0_9PLEO</name>
<feature type="compositionally biased region" description="Polar residues" evidence="1">
    <location>
        <begin position="464"/>
        <end position="480"/>
    </location>
</feature>
<dbReference type="Proteomes" id="UP000799536">
    <property type="component" value="Unassembled WGS sequence"/>
</dbReference>
<sequence>MSISDSAPDATKPGPKQAVRNARDQKELACLDAIFNRIKRAVPPTPYILSVDSLNPVYQPRSRQEAHSWIVGHLFEPHEENIQYRTFCYREPYEECFTMQNGEDIIPDRDRTKARSSFSTPSGVPKKKITLSAYKAKQSNGVITPGKKVSPDLVPTKPSLAHVNGAKKNGKATDSPSLLQLDGPHSEKRKLGTLSTPEPSGPPEESSRETLRPLKKPRTESLSGPKPTIDTSASSNGTPHGLPPLLSPVGPSLPDRYDLPPLLSPTLPSNVQFELDRLDRAEAQRERADSNTSTSSSDKKPQPLSAPEPKSHRKDDDSTTNSHTSSKARKAPVQNKSPDAQPASLQREIEPLIPAEDSLILRLKFSKKSARSLEQLLKLPASRKPISHAQKKERQENRKEGAPKPQPRTFGSETSKNKDVNKVTARRVDELASAVRTERVSGLKGPEKRVRGEDDTPSSKRQKTSAAQDRPTTPAEQLVSSPALPNKSSAQKLQAAYITPRKELKSINMLRTSSAEGYETTPGRGVATPSSGLKKTNGKPAPTSTAVNAAKGADVEAIGRTSKKLNELGRSLKHECTKLGQNRKQMSDVDAKRVAITGLECILTYVASFYLTDVQWTIQGRPGAGPNNWVTLMPLLGSYWNCCKNFAHLEGLRLHLLTVITSVVCGILSKSRSGAHDSPQDQPRIDAAKTLWTDVARTLGIDAARSPLEIISEQVISLHRFATDARMALSVDDIMKHYPKTWTGRETVVKSAKDQDKIKMGKLAGPYCLPIAADTPPIQLVRFGYKFLKEYAAKEGVKYDFRLDSEMLE</sequence>